<keyword evidence="3" id="KW-1185">Reference proteome</keyword>
<evidence type="ECO:0000313" key="2">
    <source>
        <dbReference type="EMBL" id="GFQ69377.1"/>
    </source>
</evidence>
<dbReference type="Proteomes" id="UP000887116">
    <property type="component" value="Unassembled WGS sequence"/>
</dbReference>
<name>A0A8X6H8Y2_TRICU</name>
<evidence type="ECO:0000256" key="1">
    <source>
        <dbReference type="SAM" id="MobiDB-lite"/>
    </source>
</evidence>
<reference evidence="2" key="1">
    <citation type="submission" date="2020-07" db="EMBL/GenBank/DDBJ databases">
        <title>Multicomponent nature underlies the extraordinary mechanical properties of spider dragline silk.</title>
        <authorList>
            <person name="Kono N."/>
            <person name="Nakamura H."/>
            <person name="Mori M."/>
            <person name="Yoshida Y."/>
            <person name="Ohtoshi R."/>
            <person name="Malay A.D."/>
            <person name="Moran D.A.P."/>
            <person name="Tomita M."/>
            <person name="Numata K."/>
            <person name="Arakawa K."/>
        </authorList>
    </citation>
    <scope>NUCLEOTIDE SEQUENCE</scope>
</reference>
<feature type="region of interest" description="Disordered" evidence="1">
    <location>
        <begin position="1"/>
        <end position="25"/>
    </location>
</feature>
<sequence>MRPSIISTENPKENNEKEKRHRKKSTEQSTCRWITRCKVCINRCPQINFGVDNTPSFPPLKSPAESDNLSPGQHTYINTITILLSKVGQSVLGFTGLVGGELFINSCQRQEAAGVILGMTPTKYVQSKSDYTPEFLNSLPEETDSLNTFGNGYKLSLGEVG</sequence>
<evidence type="ECO:0000313" key="3">
    <source>
        <dbReference type="Proteomes" id="UP000887116"/>
    </source>
</evidence>
<accession>A0A8X6H8Y2</accession>
<dbReference type="EMBL" id="BMAO01030656">
    <property type="protein sequence ID" value="GFQ69377.1"/>
    <property type="molecule type" value="Genomic_DNA"/>
</dbReference>
<organism evidence="2 3">
    <name type="scientific">Trichonephila clavata</name>
    <name type="common">Joro spider</name>
    <name type="synonym">Nephila clavata</name>
    <dbReference type="NCBI Taxonomy" id="2740835"/>
    <lineage>
        <taxon>Eukaryota</taxon>
        <taxon>Metazoa</taxon>
        <taxon>Ecdysozoa</taxon>
        <taxon>Arthropoda</taxon>
        <taxon>Chelicerata</taxon>
        <taxon>Arachnida</taxon>
        <taxon>Araneae</taxon>
        <taxon>Araneomorphae</taxon>
        <taxon>Entelegynae</taxon>
        <taxon>Araneoidea</taxon>
        <taxon>Nephilidae</taxon>
        <taxon>Trichonephila</taxon>
    </lineage>
</organism>
<gene>
    <name evidence="2" type="ORF">TNCT_142001</name>
</gene>
<proteinExistence type="predicted"/>
<dbReference type="AlphaFoldDB" id="A0A8X6H8Y2"/>
<protein>
    <submittedName>
        <fullName evidence="2">Uncharacterized protein</fullName>
    </submittedName>
</protein>
<comment type="caution">
    <text evidence="2">The sequence shown here is derived from an EMBL/GenBank/DDBJ whole genome shotgun (WGS) entry which is preliminary data.</text>
</comment>